<evidence type="ECO:0000313" key="2">
    <source>
        <dbReference type="Proteomes" id="UP000325081"/>
    </source>
</evidence>
<keyword evidence="1" id="KW-0548">Nucleotidyltransferase</keyword>
<organism evidence="1 2">
    <name type="scientific">Striga asiatica</name>
    <name type="common">Asiatic witchweed</name>
    <name type="synonym">Buchnera asiatica</name>
    <dbReference type="NCBI Taxonomy" id="4170"/>
    <lineage>
        <taxon>Eukaryota</taxon>
        <taxon>Viridiplantae</taxon>
        <taxon>Streptophyta</taxon>
        <taxon>Embryophyta</taxon>
        <taxon>Tracheophyta</taxon>
        <taxon>Spermatophyta</taxon>
        <taxon>Magnoliopsida</taxon>
        <taxon>eudicotyledons</taxon>
        <taxon>Gunneridae</taxon>
        <taxon>Pentapetalae</taxon>
        <taxon>asterids</taxon>
        <taxon>lamiids</taxon>
        <taxon>Lamiales</taxon>
        <taxon>Orobanchaceae</taxon>
        <taxon>Buchnereae</taxon>
        <taxon>Striga</taxon>
    </lineage>
</organism>
<reference evidence="2" key="1">
    <citation type="journal article" date="2019" name="Curr. Biol.">
        <title>Genome Sequence of Striga asiatica Provides Insight into the Evolution of Plant Parasitism.</title>
        <authorList>
            <person name="Yoshida S."/>
            <person name="Kim S."/>
            <person name="Wafula E.K."/>
            <person name="Tanskanen J."/>
            <person name="Kim Y.M."/>
            <person name="Honaas L."/>
            <person name="Yang Z."/>
            <person name="Spallek T."/>
            <person name="Conn C.E."/>
            <person name="Ichihashi Y."/>
            <person name="Cheong K."/>
            <person name="Cui S."/>
            <person name="Der J.P."/>
            <person name="Gundlach H."/>
            <person name="Jiao Y."/>
            <person name="Hori C."/>
            <person name="Ishida J.K."/>
            <person name="Kasahara H."/>
            <person name="Kiba T."/>
            <person name="Kim M.S."/>
            <person name="Koo N."/>
            <person name="Laohavisit A."/>
            <person name="Lee Y.H."/>
            <person name="Lumba S."/>
            <person name="McCourt P."/>
            <person name="Mortimer J.C."/>
            <person name="Mutuku J.M."/>
            <person name="Nomura T."/>
            <person name="Sasaki-Sekimoto Y."/>
            <person name="Seto Y."/>
            <person name="Wang Y."/>
            <person name="Wakatake T."/>
            <person name="Sakakibara H."/>
            <person name="Demura T."/>
            <person name="Yamaguchi S."/>
            <person name="Yoneyama K."/>
            <person name="Manabe R.I."/>
            <person name="Nelson D.C."/>
            <person name="Schulman A.H."/>
            <person name="Timko M.P."/>
            <person name="dePamphilis C.W."/>
            <person name="Choi D."/>
            <person name="Shirasu K."/>
        </authorList>
    </citation>
    <scope>NUCLEOTIDE SEQUENCE [LARGE SCALE GENOMIC DNA]</scope>
    <source>
        <strain evidence="2">cv. UVA1</strain>
    </source>
</reference>
<dbReference type="Pfam" id="PF05919">
    <property type="entry name" value="Mitovir_RNA_pol"/>
    <property type="match status" value="1"/>
</dbReference>
<name>A0A5A7R156_STRAF</name>
<protein>
    <submittedName>
        <fullName evidence="1">Mitovirus RNA-dependent RNA polymerase</fullName>
    </submittedName>
</protein>
<proteinExistence type="predicted"/>
<dbReference type="EMBL" id="BKCP01009416">
    <property type="protein sequence ID" value="GER51052.1"/>
    <property type="molecule type" value="Genomic_DNA"/>
</dbReference>
<dbReference type="Proteomes" id="UP000325081">
    <property type="component" value="Unassembled WGS sequence"/>
</dbReference>
<accession>A0A5A7R156</accession>
<gene>
    <name evidence="1" type="ORF">STAS_28397</name>
</gene>
<keyword evidence="1" id="KW-0696">RNA-directed RNA polymerase</keyword>
<keyword evidence="2" id="KW-1185">Reference proteome</keyword>
<evidence type="ECO:0000313" key="1">
    <source>
        <dbReference type="EMBL" id="GER51052.1"/>
    </source>
</evidence>
<keyword evidence="1" id="KW-0808">Transferase</keyword>
<dbReference type="InterPro" id="IPR008686">
    <property type="entry name" value="RNA_pol_mitovir"/>
</dbReference>
<dbReference type="GO" id="GO:0003968">
    <property type="term" value="F:RNA-directed RNA polymerase activity"/>
    <property type="evidence" value="ECO:0007669"/>
    <property type="project" value="UniProtKB-KW"/>
</dbReference>
<dbReference type="PANTHER" id="PTHR34456:SF13">
    <property type="entry name" value="REVERSE TRANSCRIPTASE DOMAIN-CONTAINING PROTEIN"/>
    <property type="match status" value="1"/>
</dbReference>
<dbReference type="OrthoDB" id="1305433at2759"/>
<sequence>MVWLAAEKVYPGRRFDQYAILGDDVVITDTRVAQAYAYILDELGVVWTKRFLVGSVDFSPVSMRCLQNDYHPNGLFIIHKESKVSLDVKERKGVIEKRFSTFCRVGGMGYKTLSRLNTSSSKTVLRRRAMWNRFVLPLELWLGRGEPLNPYYIGYLIEKGVLSAPVVMTNWNCERKDEVKKVLNRRDKKYGKEFIL</sequence>
<dbReference type="AlphaFoldDB" id="A0A5A7R156"/>
<comment type="caution">
    <text evidence="1">The sequence shown here is derived from an EMBL/GenBank/DDBJ whole genome shotgun (WGS) entry which is preliminary data.</text>
</comment>
<dbReference type="PANTHER" id="PTHR34456">
    <property type="entry name" value="MITOVIRUS RNA-DEPENDENT RNA POLYMERASE"/>
    <property type="match status" value="1"/>
</dbReference>